<organism evidence="15 16">
    <name type="scientific">Acanthaster planci</name>
    <name type="common">Crown-of-thorns starfish</name>
    <dbReference type="NCBI Taxonomy" id="133434"/>
    <lineage>
        <taxon>Eukaryota</taxon>
        <taxon>Metazoa</taxon>
        <taxon>Echinodermata</taxon>
        <taxon>Eleutherozoa</taxon>
        <taxon>Asterozoa</taxon>
        <taxon>Asteroidea</taxon>
        <taxon>Valvatacea</taxon>
        <taxon>Valvatida</taxon>
        <taxon>Acanthasteridae</taxon>
        <taxon>Acanthaster</taxon>
    </lineage>
</organism>
<dbReference type="KEGG" id="aplc:110982633"/>
<dbReference type="FunFam" id="3.40.50.11660:FF:000002">
    <property type="entry name" value="Alpha-(1,3)-fucosyltransferase"/>
    <property type="match status" value="1"/>
</dbReference>
<dbReference type="OMA" id="AECEDYI"/>
<evidence type="ECO:0000256" key="4">
    <source>
        <dbReference type="ARBA" id="ARBA00022679"/>
    </source>
</evidence>
<dbReference type="RefSeq" id="XP_022096880.1">
    <property type="nucleotide sequence ID" value="XM_022241188.1"/>
</dbReference>
<accession>A0A8B7YWL0</accession>
<dbReference type="AlphaFoldDB" id="A0A8B7YWL0"/>
<keyword evidence="7 11" id="KW-1133">Transmembrane helix</keyword>
<dbReference type="GO" id="GO:0046920">
    <property type="term" value="F:alpha-(1-&gt;3)-fucosyltransferase activity"/>
    <property type="evidence" value="ECO:0007669"/>
    <property type="project" value="TreeGrafter"/>
</dbReference>
<evidence type="ECO:0000256" key="1">
    <source>
        <dbReference type="ARBA" id="ARBA00004922"/>
    </source>
</evidence>
<evidence type="ECO:0000256" key="8">
    <source>
        <dbReference type="ARBA" id="ARBA00023136"/>
    </source>
</evidence>
<dbReference type="Gene3D" id="3.40.50.11660">
    <property type="entry name" value="Glycosyl transferase family 10, C-terminal domain"/>
    <property type="match status" value="1"/>
</dbReference>
<gene>
    <name evidence="16" type="primary">LOC110982633</name>
</gene>
<keyword evidence="4 11" id="KW-0808">Transferase</keyword>
<dbReference type="OrthoDB" id="5912041at2759"/>
<keyword evidence="5 11" id="KW-0812">Transmembrane</keyword>
<evidence type="ECO:0000256" key="10">
    <source>
        <dbReference type="ARBA" id="ARBA00060399"/>
    </source>
</evidence>
<proteinExistence type="inferred from homology"/>
<keyword evidence="3 11" id="KW-0328">Glycosyltransferase</keyword>
<evidence type="ECO:0000259" key="14">
    <source>
        <dbReference type="Pfam" id="PF17039"/>
    </source>
</evidence>
<keyword evidence="11" id="KW-0333">Golgi apparatus</keyword>
<dbReference type="Pfam" id="PF00852">
    <property type="entry name" value="Glyco_transf_10"/>
    <property type="match status" value="1"/>
</dbReference>
<keyword evidence="15" id="KW-1185">Reference proteome</keyword>
<dbReference type="Proteomes" id="UP000694845">
    <property type="component" value="Unplaced"/>
</dbReference>
<evidence type="ECO:0000259" key="13">
    <source>
        <dbReference type="Pfam" id="PF00852"/>
    </source>
</evidence>
<keyword evidence="9" id="KW-0325">Glycoprotein</keyword>
<evidence type="ECO:0000256" key="3">
    <source>
        <dbReference type="ARBA" id="ARBA00022676"/>
    </source>
</evidence>
<feature type="domain" description="Fucosyltransferase C-terminal" evidence="13">
    <location>
        <begin position="241"/>
        <end position="414"/>
    </location>
</feature>
<evidence type="ECO:0000313" key="15">
    <source>
        <dbReference type="Proteomes" id="UP000694845"/>
    </source>
</evidence>
<sequence>MKEVKWAFLLIISTAVIAHVYLLLRFVPRIHSRNSRTNTSPQSLSQSNVSHVEGRPHRLERDENSHSETLVPRALVEKPRKIEVTNGATHSGPCFYRIQVYNRGEILTKHRPALKTIVEQSHGKADVRANVSCSNDCIVELTIAGDENKFAGMDAVVFHFMKNLIPRPHPPAGMNPNQTWVYFSWESPWSNAHEGGNIAKLPVHVVWTYYRGSDLTLPYGYYDPKSTPMARETKSMDEWLQGKTKLIAWMASNCKNTVWPRSGFVREMQKYIQVDVYGACGKLKCTPSWDTKCTVDLVRQYKFYLSLENAECEDYITEKLWNKPLTQGVVPIVYGPTRKVYEDLLPPNSFIYIGDYKSMKELVDYIKLLDSKPELYVEYLKWQYKGNVGVNQVMHESYDPGIFCNLIPFIDKVKRDKLRRIPVGKSTFSKTCRKREKLQFQNVSAFGLGGWEPW</sequence>
<dbReference type="InterPro" id="IPR038577">
    <property type="entry name" value="GT10-like_C_sf"/>
</dbReference>
<dbReference type="InterPro" id="IPR031481">
    <property type="entry name" value="Glyco_tran_10_N"/>
</dbReference>
<evidence type="ECO:0000256" key="11">
    <source>
        <dbReference type="RuleBase" id="RU003832"/>
    </source>
</evidence>
<comment type="pathway">
    <text evidence="1">Protein modification; protein glycosylation.</text>
</comment>
<dbReference type="UniPathway" id="UPA00378"/>
<evidence type="ECO:0000256" key="5">
    <source>
        <dbReference type="ARBA" id="ARBA00022692"/>
    </source>
</evidence>
<evidence type="ECO:0000256" key="12">
    <source>
        <dbReference type="SAM" id="MobiDB-lite"/>
    </source>
</evidence>
<dbReference type="PANTHER" id="PTHR11929:SF145">
    <property type="entry name" value="ALPHA-(1,3)-FUCOSYLTRANSFERASE FUT-1"/>
    <property type="match status" value="1"/>
</dbReference>
<evidence type="ECO:0000256" key="2">
    <source>
        <dbReference type="ARBA" id="ARBA00008919"/>
    </source>
</evidence>
<name>A0A8B7YWL0_ACAPL</name>
<evidence type="ECO:0000256" key="6">
    <source>
        <dbReference type="ARBA" id="ARBA00022968"/>
    </source>
</evidence>
<feature type="domain" description="Fucosyltransferase N-terminal" evidence="14">
    <location>
        <begin position="132"/>
        <end position="220"/>
    </location>
</feature>
<feature type="region of interest" description="Disordered" evidence="12">
    <location>
        <begin position="34"/>
        <end position="69"/>
    </location>
</feature>
<reference evidence="16" key="1">
    <citation type="submission" date="2025-08" db="UniProtKB">
        <authorList>
            <consortium name="RefSeq"/>
        </authorList>
    </citation>
    <scope>IDENTIFICATION</scope>
</reference>
<comment type="subcellular location">
    <subcellularLocation>
        <location evidence="10">Endomembrane system</location>
        <topology evidence="10">Single-pass type II membrane protein</topology>
    </subcellularLocation>
    <subcellularLocation>
        <location evidence="11">Golgi apparatus</location>
        <location evidence="11">Golgi stack membrane</location>
        <topology evidence="11">Single-pass type II membrane protein</topology>
    </subcellularLocation>
</comment>
<dbReference type="InterPro" id="IPR001503">
    <property type="entry name" value="Glyco_trans_10"/>
</dbReference>
<dbReference type="GO" id="GO:0032580">
    <property type="term" value="C:Golgi cisterna membrane"/>
    <property type="evidence" value="ECO:0007669"/>
    <property type="project" value="UniProtKB-SubCell"/>
</dbReference>
<evidence type="ECO:0000256" key="7">
    <source>
        <dbReference type="ARBA" id="ARBA00022989"/>
    </source>
</evidence>
<evidence type="ECO:0000256" key="9">
    <source>
        <dbReference type="ARBA" id="ARBA00023180"/>
    </source>
</evidence>
<protein>
    <recommendedName>
        <fullName evidence="11">Fucosyltransferase</fullName>
        <ecNumber evidence="11">2.4.1.-</ecNumber>
    </recommendedName>
</protein>
<dbReference type="PANTHER" id="PTHR11929">
    <property type="entry name" value="ALPHA- 1,3 -FUCOSYLTRANSFERASE"/>
    <property type="match status" value="1"/>
</dbReference>
<comment type="similarity">
    <text evidence="2 11">Belongs to the glycosyltransferase 10 family.</text>
</comment>
<dbReference type="InterPro" id="IPR055270">
    <property type="entry name" value="Glyco_tran_10_C"/>
</dbReference>
<dbReference type="SUPFAM" id="SSF53756">
    <property type="entry name" value="UDP-Glycosyltransferase/glycogen phosphorylase"/>
    <property type="match status" value="1"/>
</dbReference>
<feature type="compositionally biased region" description="Polar residues" evidence="12">
    <location>
        <begin position="35"/>
        <end position="50"/>
    </location>
</feature>
<keyword evidence="6" id="KW-0735">Signal-anchor</keyword>
<dbReference type="GeneID" id="110982633"/>
<dbReference type="EC" id="2.4.1.-" evidence="11"/>
<evidence type="ECO:0000313" key="16">
    <source>
        <dbReference type="RefSeq" id="XP_022096880.1"/>
    </source>
</evidence>
<feature type="compositionally biased region" description="Basic and acidic residues" evidence="12">
    <location>
        <begin position="52"/>
        <end position="66"/>
    </location>
</feature>
<feature type="transmembrane region" description="Helical" evidence="11">
    <location>
        <begin position="6"/>
        <end position="27"/>
    </location>
</feature>
<dbReference type="Pfam" id="PF17039">
    <property type="entry name" value="Glyco_tran_10_N"/>
    <property type="match status" value="1"/>
</dbReference>
<keyword evidence="8 11" id="KW-0472">Membrane</keyword>